<gene>
    <name evidence="2" type="ORF">H0I39_02005</name>
</gene>
<dbReference type="RefSeq" id="WP_180549397.1">
    <property type="nucleotide sequence ID" value="NZ_JACCKX010000001.1"/>
</dbReference>
<evidence type="ECO:0000259" key="1">
    <source>
        <dbReference type="Pfam" id="PF10124"/>
    </source>
</evidence>
<dbReference type="Pfam" id="PF10124">
    <property type="entry name" value="Mu-like_gpT"/>
    <property type="match status" value="1"/>
</dbReference>
<dbReference type="EMBL" id="JACCKX010000001">
    <property type="protein sequence ID" value="NZA00862.1"/>
    <property type="molecule type" value="Genomic_DNA"/>
</dbReference>
<evidence type="ECO:0000313" key="2">
    <source>
        <dbReference type="EMBL" id="NZA00862.1"/>
    </source>
</evidence>
<comment type="caution">
    <text evidence="2">The sequence shown here is derived from an EMBL/GenBank/DDBJ whole genome shotgun (WGS) entry which is preliminary data.</text>
</comment>
<reference evidence="2 3" key="1">
    <citation type="submission" date="2020-07" db="EMBL/GenBank/DDBJ databases">
        <authorList>
            <person name="Maaloum M."/>
        </authorList>
    </citation>
    <scope>NUCLEOTIDE SEQUENCE [LARGE SCALE GENOMIC DNA]</scope>
    <source>
        <strain evidence="2 3">GCS-AN-3</strain>
    </source>
</reference>
<evidence type="ECO:0000313" key="3">
    <source>
        <dbReference type="Proteomes" id="UP000589716"/>
    </source>
</evidence>
<feature type="domain" description="Bacteriophage Mu GpT" evidence="1">
    <location>
        <begin position="8"/>
        <end position="302"/>
    </location>
</feature>
<keyword evidence="3" id="KW-1185">Reference proteome</keyword>
<name>A0A853IKP5_9BURK</name>
<sequence>MLINNANLKTLFVAFNAAFKAGLGQAASQYGQIATTVPSTTGAEEYGWLGQLPGLREWLGDRVVHAIGNHGYTIKNRPFELTVGVPRTAIEDDTYGVYTPLMTEMGRAVEAHPDQLVFGMLKSGHSGLCYDGQPFFSATHPVLNDKGKPVAQSNATGNGTGDVWYLLDTRRALKPLIYQTRKAPNFVALTAETDDNVFNRSQYVYGVDARRNAGYGFWQLAHASNATLNAENLTAAITAMETRTGDHGRPLGISPNLLVVPKKLRFDAKKLLEADLVPNAAGTATESNPVKNVVDLLVADWL</sequence>
<dbReference type="Proteomes" id="UP000589716">
    <property type="component" value="Unassembled WGS sequence"/>
</dbReference>
<dbReference type="InterPro" id="IPR018774">
    <property type="entry name" value="Phage_Mu_GpT"/>
</dbReference>
<organism evidence="2 3">
    <name type="scientific">Ottowia beijingensis</name>
    <dbReference type="NCBI Taxonomy" id="1207057"/>
    <lineage>
        <taxon>Bacteria</taxon>
        <taxon>Pseudomonadati</taxon>
        <taxon>Pseudomonadota</taxon>
        <taxon>Betaproteobacteria</taxon>
        <taxon>Burkholderiales</taxon>
        <taxon>Comamonadaceae</taxon>
        <taxon>Ottowia</taxon>
    </lineage>
</organism>
<accession>A0A853IKP5</accession>
<protein>
    <submittedName>
        <fullName evidence="2">Mu-like prophage major head subunit gpT family protein</fullName>
    </submittedName>
</protein>
<proteinExistence type="predicted"/>
<dbReference type="AlphaFoldDB" id="A0A853IKP5"/>